<dbReference type="PANTHER" id="PTHR11567">
    <property type="entry name" value="ACID PHOSPHATASE-RELATED"/>
    <property type="match status" value="1"/>
</dbReference>
<feature type="region of interest" description="Disordered" evidence="1">
    <location>
        <begin position="351"/>
        <end position="397"/>
    </location>
</feature>
<dbReference type="Proteomes" id="UP000663879">
    <property type="component" value="Unassembled WGS sequence"/>
</dbReference>
<sequence length="440" mass="51826">MDENEIKSSEVVDLDEEFRLNLIVSKAKMNENLLVIELQNQIKTLLSQISVIYEDEKKKVDLDEYTKRLVQTKKKLNSVQATILAVQERLNRIYVTIQKDPYLKHIMSSESPKSKLTQNPLFDDYEGSEFEYSTTKSPKSKDVLFKKPETKASSSLPSKTILSNEQMKNESQIRSFHYRSMNAYARHVKLVNDYLIYYSGGKSLKEVFQRDTSKDKTDLDVIREEMKFIWDEDETPTTWEQRLAKKYYDKLFKEYCICDLTLYKQNKIAMRWRVEKEVLTGKGQFICGDKRCSIREGLKTWEVNFGYVEHGEKKNALVKLRLCPECSVKLNFHHKKKEYVKPQKLEKRKKLKKIEKSGSESESSEDESEIKEKKLKKEIENDSKKDEKCEEKMTSDGNMIILESDDSMWKSNVGTSEKLNVDEAKAREEEFEEYLEDLFF</sequence>
<dbReference type="EMBL" id="CAJNOC010001681">
    <property type="protein sequence ID" value="CAF0883437.1"/>
    <property type="molecule type" value="Genomic_DNA"/>
</dbReference>
<proteinExistence type="predicted"/>
<dbReference type="InterPro" id="IPR050645">
    <property type="entry name" value="Histidine_acid_phosphatase"/>
</dbReference>
<accession>A0A813YEZ5</accession>
<dbReference type="GO" id="GO:0016791">
    <property type="term" value="F:phosphatase activity"/>
    <property type="evidence" value="ECO:0007669"/>
    <property type="project" value="TreeGrafter"/>
</dbReference>
<dbReference type="AlphaFoldDB" id="A0A813YEZ5"/>
<dbReference type="Pfam" id="PF09725">
    <property type="entry name" value="Fra10Ac1"/>
    <property type="match status" value="1"/>
</dbReference>
<evidence type="ECO:0000313" key="2">
    <source>
        <dbReference type="EMBL" id="CAF0883437.1"/>
    </source>
</evidence>
<protein>
    <recommendedName>
        <fullName evidence="4">FRA10AC1</fullName>
    </recommendedName>
</protein>
<feature type="compositionally biased region" description="Basic and acidic residues" evidence="1">
    <location>
        <begin position="370"/>
        <end position="394"/>
    </location>
</feature>
<comment type="caution">
    <text evidence="2">The sequence shown here is derived from an EMBL/GenBank/DDBJ whole genome shotgun (WGS) entry which is preliminary data.</text>
</comment>
<dbReference type="PANTHER" id="PTHR11567:SF25">
    <property type="entry name" value="PROTEIN FRA10AC1"/>
    <property type="match status" value="1"/>
</dbReference>
<keyword evidence="3" id="KW-1185">Reference proteome</keyword>
<gene>
    <name evidence="2" type="ORF">OXX778_LOCUS10535</name>
</gene>
<evidence type="ECO:0008006" key="4">
    <source>
        <dbReference type="Google" id="ProtNLM"/>
    </source>
</evidence>
<evidence type="ECO:0000256" key="1">
    <source>
        <dbReference type="SAM" id="MobiDB-lite"/>
    </source>
</evidence>
<name>A0A813YEZ5_9BILA</name>
<evidence type="ECO:0000313" key="3">
    <source>
        <dbReference type="Proteomes" id="UP000663879"/>
    </source>
</evidence>
<organism evidence="2 3">
    <name type="scientific">Brachionus calyciflorus</name>
    <dbReference type="NCBI Taxonomy" id="104777"/>
    <lineage>
        <taxon>Eukaryota</taxon>
        <taxon>Metazoa</taxon>
        <taxon>Spiralia</taxon>
        <taxon>Gnathifera</taxon>
        <taxon>Rotifera</taxon>
        <taxon>Eurotatoria</taxon>
        <taxon>Monogononta</taxon>
        <taxon>Pseudotrocha</taxon>
        <taxon>Ploima</taxon>
        <taxon>Brachionidae</taxon>
        <taxon>Brachionus</taxon>
    </lineage>
</organism>
<reference evidence="2" key="1">
    <citation type="submission" date="2021-02" db="EMBL/GenBank/DDBJ databases">
        <authorList>
            <person name="Nowell W R."/>
        </authorList>
    </citation>
    <scope>NUCLEOTIDE SEQUENCE</scope>
    <source>
        <strain evidence="2">Ploen Becks lab</strain>
    </source>
</reference>
<dbReference type="OrthoDB" id="197967at2759"/>
<dbReference type="InterPro" id="IPR019129">
    <property type="entry name" value="Folate-sensitive_fs_Fra10Ac1"/>
</dbReference>